<dbReference type="PANTHER" id="PTHR43181:SF1">
    <property type="entry name" value="2-C-METHYL-D-ERYTHRITOL 2,4-CYCLODIPHOSPHATE SYNTHASE, CHLOROPLASTIC"/>
    <property type="match status" value="1"/>
</dbReference>
<feature type="binding site" evidence="11">
    <location>
        <position position="205"/>
    </location>
    <ligand>
        <name>a divalent metal cation</name>
        <dbReference type="ChEBI" id="CHEBI:60240"/>
    </ligand>
</feature>
<dbReference type="EC" id="2.7.7.60" evidence="11"/>
<evidence type="ECO:0000256" key="10">
    <source>
        <dbReference type="ARBA" id="ARBA00023268"/>
    </source>
</evidence>
<keyword evidence="6 11" id="KW-0548">Nucleotidyltransferase</keyword>
<dbReference type="NCBIfam" id="TIGR00151">
    <property type="entry name" value="ispF"/>
    <property type="match status" value="1"/>
</dbReference>
<feature type="site" description="Positions MEP for the nucleophilic attack" evidence="11">
    <location>
        <position position="85"/>
    </location>
</feature>
<dbReference type="Proteomes" id="UP000321523">
    <property type="component" value="Unassembled WGS sequence"/>
</dbReference>
<dbReference type="Pfam" id="PF01128">
    <property type="entry name" value="IspD"/>
    <property type="match status" value="1"/>
</dbReference>
<keyword evidence="7 11" id="KW-0479">Metal-binding</keyword>
<feature type="binding site" evidence="11">
    <location>
        <begin position="171"/>
        <end position="173"/>
    </location>
    <ligand>
        <name>4-CDP-2-C-methyl-D-erythritol 2-phosphate</name>
        <dbReference type="ChEBI" id="CHEBI:57919"/>
    </ligand>
</feature>
<dbReference type="CDD" id="cd00554">
    <property type="entry name" value="MECDP_synthase"/>
    <property type="match status" value="1"/>
</dbReference>
<comment type="similarity">
    <text evidence="11">In the N-terminal section; belongs to the IspD/TarI cytidylyltransferase family. IspD subfamily.</text>
</comment>
<dbReference type="PROSITE" id="PS01295">
    <property type="entry name" value="ISPD"/>
    <property type="match status" value="1"/>
</dbReference>
<evidence type="ECO:0000256" key="6">
    <source>
        <dbReference type="ARBA" id="ARBA00022695"/>
    </source>
</evidence>
<sequence length="322" mass="33805">MPEPVAGGATRQESVRLGLERLAALDPVPDFVLIHDAARPLVDAATINAVRTKLDEVPAAIAAVPVTDTLKRGDTNGMITGTVERAGLWRAQTPQGFRFPEILKAHRDLAGAELTDDAAVAERAGLGVALVHGNTDNLKVTNQDDMARAALTMSASLPAPLPDVRTGLGFDVHRFAPGDHVVLCGVKVPYEARLDGHSDADVGLHALTDAILGALAAGDIGSHFPPSDPQWRGADSALFLRHAVGMVAERGGVISHVDVTLICERPKIGPHREAMVARMGELLNLASDRVSVKATTTERLGFTGRGEGIAAQAVATIRLPTS</sequence>
<comment type="cofactor">
    <cofactor evidence="2 11">
        <name>a divalent metal cation</name>
        <dbReference type="ChEBI" id="CHEBI:60240"/>
    </cofactor>
</comment>
<dbReference type="InterPro" id="IPR029044">
    <property type="entry name" value="Nucleotide-diphossugar_trans"/>
</dbReference>
<dbReference type="SUPFAM" id="SSF53448">
    <property type="entry name" value="Nucleotide-diphospho-sugar transferases"/>
    <property type="match status" value="1"/>
</dbReference>
<organism evidence="14 15">
    <name type="scientific">Skermanella aerolata</name>
    <dbReference type="NCBI Taxonomy" id="393310"/>
    <lineage>
        <taxon>Bacteria</taxon>
        <taxon>Pseudomonadati</taxon>
        <taxon>Pseudomonadota</taxon>
        <taxon>Alphaproteobacteria</taxon>
        <taxon>Rhodospirillales</taxon>
        <taxon>Azospirillaceae</taxon>
        <taxon>Skermanella</taxon>
    </lineage>
</organism>
<comment type="similarity">
    <text evidence="11">In the C-terminal section; belongs to the IspF family.</text>
</comment>
<feature type="site" description="Transition state stabilizer" evidence="11">
    <location>
        <position position="296"/>
    </location>
</feature>
<dbReference type="GO" id="GO:0046872">
    <property type="term" value="F:metal ion binding"/>
    <property type="evidence" value="ECO:0007669"/>
    <property type="project" value="UniProtKB-KW"/>
</dbReference>
<feature type="site" description="Positions MEP for the nucleophilic attack" evidence="11">
    <location>
        <position position="139"/>
    </location>
</feature>
<feature type="binding site" evidence="11">
    <location>
        <begin position="197"/>
        <end position="198"/>
    </location>
    <ligand>
        <name>4-CDP-2-C-methyl-D-erythritol 2-phosphate</name>
        <dbReference type="ChEBI" id="CHEBI:57919"/>
    </ligand>
</feature>
<feature type="binding site" evidence="11">
    <location>
        <begin position="219"/>
        <end position="221"/>
    </location>
    <ligand>
        <name>4-CDP-2-C-methyl-D-erythritol 2-phosphate</name>
        <dbReference type="ChEBI" id="CHEBI:57919"/>
    </ligand>
</feature>
<feature type="binding site" evidence="11">
    <location>
        <position position="305"/>
    </location>
    <ligand>
        <name>4-CDP-2-C-methyl-D-erythritol 2-phosphate</name>
        <dbReference type="ChEBI" id="CHEBI:57919"/>
    </ligand>
</feature>
<dbReference type="UniPathway" id="UPA00056">
    <property type="reaction ID" value="UER00093"/>
</dbReference>
<feature type="binding site" evidence="11">
    <location>
        <position position="302"/>
    </location>
    <ligand>
        <name>4-CDP-2-C-methyl-D-erythritol 2-phosphate</name>
        <dbReference type="ChEBI" id="CHEBI:57919"/>
    </ligand>
</feature>
<comment type="pathway">
    <text evidence="3 11">Isoprenoid biosynthesis; isopentenyl diphosphate biosynthesis via DXP pathway; isopentenyl diphosphate from 1-deoxy-D-xylulose 5-phosphate: step 4/6.</text>
</comment>
<dbReference type="InterPro" id="IPR020555">
    <property type="entry name" value="MECDP_synthase_CS"/>
</dbReference>
<proteinExistence type="inferred from homology"/>
<feature type="site" description="Transition state stabilizer" evidence="11">
    <location>
        <position position="197"/>
    </location>
</feature>
<name>A0A512DX54_9PROT</name>
<evidence type="ECO:0000259" key="13">
    <source>
        <dbReference type="Pfam" id="PF02542"/>
    </source>
</evidence>
<dbReference type="GO" id="GO:0016114">
    <property type="term" value="P:terpenoid biosynthetic process"/>
    <property type="evidence" value="ECO:0007669"/>
    <property type="project" value="InterPro"/>
</dbReference>
<keyword evidence="10 11" id="KW-0511">Multifunctional enzyme</keyword>
<dbReference type="InterPro" id="IPR034683">
    <property type="entry name" value="IspD/TarI"/>
</dbReference>
<dbReference type="InterPro" id="IPR026596">
    <property type="entry name" value="IspD/F"/>
</dbReference>
<evidence type="ECO:0000313" key="15">
    <source>
        <dbReference type="Proteomes" id="UP000321523"/>
    </source>
</evidence>
<evidence type="ECO:0000256" key="7">
    <source>
        <dbReference type="ARBA" id="ARBA00022723"/>
    </source>
</evidence>
<keyword evidence="5 11" id="KW-0808">Transferase</keyword>
<dbReference type="EC" id="4.6.1.12" evidence="11"/>
<comment type="catalytic activity">
    <reaction evidence="1 11 12">
        <text>4-CDP-2-C-methyl-D-erythritol 2-phosphate = 2-C-methyl-D-erythritol 2,4-cyclic diphosphate + CMP</text>
        <dbReference type="Rhea" id="RHEA:23864"/>
        <dbReference type="ChEBI" id="CHEBI:57919"/>
        <dbReference type="ChEBI" id="CHEBI:58483"/>
        <dbReference type="ChEBI" id="CHEBI:60377"/>
        <dbReference type="EC" id="4.6.1.12"/>
    </reaction>
</comment>
<comment type="function">
    <text evidence="11">Bifunctional enzyme that catalyzes the formation of 4-diphosphocytidyl-2-C-methyl-D-erythritol from CTP and 2-C-methyl-D-erythritol 4-phosphate (MEP) (IspD), and catalyzes the conversion of 4-diphosphocytidyl-2-C-methyl-D-erythritol 2-phosphate (CDP-ME2P) to 2-C-methyl-D-erythritol 2,4-cyclodiphosphate (ME-CPP) with a corresponding release of cytidine 5-monophosphate (CMP) (IspF).</text>
</comment>
<gene>
    <name evidence="11 14" type="primary">ispDF</name>
    <name evidence="14" type="ORF">SAE02_51920</name>
</gene>
<feature type="binding site" evidence="11">
    <location>
        <begin position="295"/>
        <end position="298"/>
    </location>
    <ligand>
        <name>4-CDP-2-C-methyl-D-erythritol 2-phosphate</name>
        <dbReference type="ChEBI" id="CHEBI:57919"/>
    </ligand>
</feature>
<evidence type="ECO:0000313" key="14">
    <source>
        <dbReference type="EMBL" id="GEO41044.1"/>
    </source>
</evidence>
<evidence type="ECO:0000256" key="3">
    <source>
        <dbReference type="ARBA" id="ARBA00004709"/>
    </source>
</evidence>
<dbReference type="HAMAP" id="MF_00107">
    <property type="entry name" value="IspF"/>
    <property type="match status" value="1"/>
</dbReference>
<evidence type="ECO:0000256" key="1">
    <source>
        <dbReference type="ARBA" id="ARBA00000200"/>
    </source>
</evidence>
<dbReference type="PROSITE" id="PS01350">
    <property type="entry name" value="ISPF"/>
    <property type="match status" value="1"/>
</dbReference>
<dbReference type="AlphaFoldDB" id="A0A512DX54"/>
<comment type="caution">
    <text evidence="14">The sequence shown here is derived from an EMBL/GenBank/DDBJ whole genome shotgun (WGS) entry which is preliminary data.</text>
</comment>
<evidence type="ECO:0000256" key="11">
    <source>
        <dbReference type="HAMAP-Rule" id="MF_01520"/>
    </source>
</evidence>
<feature type="binding site" evidence="11">
    <location>
        <position position="171"/>
    </location>
    <ligand>
        <name>a divalent metal cation</name>
        <dbReference type="ChEBI" id="CHEBI:60240"/>
    </ligand>
</feature>
<dbReference type="PANTHER" id="PTHR43181">
    <property type="entry name" value="2-C-METHYL-D-ERYTHRITOL 2,4-CYCLODIPHOSPHATE SYNTHASE, CHLOROPLASTIC"/>
    <property type="match status" value="1"/>
</dbReference>
<dbReference type="GO" id="GO:0008685">
    <property type="term" value="F:2-C-methyl-D-erythritol 2,4-cyclodiphosphate synthase activity"/>
    <property type="evidence" value="ECO:0007669"/>
    <property type="project" value="UniProtKB-UniRule"/>
</dbReference>
<feature type="region of interest" description="2-C-methyl-D-erythritol 2,4-cyclodiphosphate synthase" evidence="11">
    <location>
        <begin position="165"/>
        <end position="322"/>
    </location>
</feature>
<feature type="binding site" evidence="11">
    <location>
        <position position="173"/>
    </location>
    <ligand>
        <name>a divalent metal cation</name>
        <dbReference type="ChEBI" id="CHEBI:60240"/>
    </ligand>
</feature>
<comment type="caution">
    <text evidence="11">Lacks conserved residue(s) required for the propagation of feature annotation.</text>
</comment>
<dbReference type="Gene3D" id="3.30.1330.50">
    <property type="entry name" value="2-C-methyl-D-erythritol 2,4-cyclodiphosphate synthase"/>
    <property type="match status" value="1"/>
</dbReference>
<evidence type="ECO:0000256" key="5">
    <source>
        <dbReference type="ARBA" id="ARBA00022679"/>
    </source>
</evidence>
<comment type="catalytic activity">
    <reaction evidence="11">
        <text>2-C-methyl-D-erythritol 4-phosphate + CTP + H(+) = 4-CDP-2-C-methyl-D-erythritol + diphosphate</text>
        <dbReference type="Rhea" id="RHEA:13429"/>
        <dbReference type="ChEBI" id="CHEBI:15378"/>
        <dbReference type="ChEBI" id="CHEBI:33019"/>
        <dbReference type="ChEBI" id="CHEBI:37563"/>
        <dbReference type="ChEBI" id="CHEBI:57823"/>
        <dbReference type="ChEBI" id="CHEBI:58262"/>
        <dbReference type="EC" id="2.7.7.60"/>
    </reaction>
</comment>
<dbReference type="InterPro" id="IPR003526">
    <property type="entry name" value="MECDP_synthase"/>
</dbReference>
<keyword evidence="8 11" id="KW-0414">Isoprene biosynthesis</keyword>
<feature type="domain" description="2-C-methyl-D-erythritol 2,4-cyclodiphosphate synthase" evidence="13">
    <location>
        <begin position="165"/>
        <end position="317"/>
    </location>
</feature>
<dbReference type="GO" id="GO:0050518">
    <property type="term" value="F:2-C-methyl-D-erythritol 4-phosphate cytidylyltransferase activity"/>
    <property type="evidence" value="ECO:0007669"/>
    <property type="project" value="UniProtKB-UniRule"/>
</dbReference>
<evidence type="ECO:0000256" key="12">
    <source>
        <dbReference type="RuleBase" id="RU004395"/>
    </source>
</evidence>
<evidence type="ECO:0000256" key="2">
    <source>
        <dbReference type="ARBA" id="ARBA00001968"/>
    </source>
</evidence>
<accession>A0A512DX54</accession>
<evidence type="ECO:0000256" key="4">
    <source>
        <dbReference type="ARBA" id="ARBA00008480"/>
    </source>
</evidence>
<feature type="region of interest" description="2-C-methyl-D-erythritol 4-phosphate cytidylyltransferase" evidence="11">
    <location>
        <begin position="1"/>
        <end position="164"/>
    </location>
</feature>
<comment type="similarity">
    <text evidence="4 12">Belongs to the IspF family.</text>
</comment>
<protein>
    <recommendedName>
        <fullName evidence="11">Bifunctional enzyme IspD/IspF</fullName>
    </recommendedName>
    <domain>
        <recommendedName>
            <fullName evidence="11">2-C-methyl-D-erythritol 4-phosphate cytidylyltransferase</fullName>
            <ecNumber evidence="11">2.7.7.60</ecNumber>
        </recommendedName>
        <alternativeName>
            <fullName evidence="11">4-diphosphocytidyl-2C-methyl-D-erythritol synthase</fullName>
        </alternativeName>
        <alternativeName>
            <fullName evidence="11">MEP cytidylyltransferase</fullName>
            <shortName evidence="11">MCT</shortName>
        </alternativeName>
    </domain>
    <domain>
        <recommendedName>
            <fullName evidence="11">2-C-methyl-D-erythritol 2,4-cyclodiphosphate synthase</fullName>
            <shortName evidence="11">MECDP-synthase</shortName>
            <shortName evidence="11">MECPP-synthase</shortName>
            <shortName evidence="11">MECPS</shortName>
            <ecNumber evidence="11">4.6.1.12</ecNumber>
        </recommendedName>
    </domain>
</protein>
<keyword evidence="15" id="KW-1185">Reference proteome</keyword>
<dbReference type="HAMAP" id="MF_01520">
    <property type="entry name" value="IspDF"/>
    <property type="match status" value="1"/>
</dbReference>
<dbReference type="GO" id="GO:0019288">
    <property type="term" value="P:isopentenyl diphosphate biosynthetic process, methylerythritol 4-phosphate pathway"/>
    <property type="evidence" value="ECO:0007669"/>
    <property type="project" value="UniProtKB-UniRule"/>
</dbReference>
<dbReference type="InterPro" id="IPR018294">
    <property type="entry name" value="ISPD_synthase_CS"/>
</dbReference>
<dbReference type="EMBL" id="BJYZ01000025">
    <property type="protein sequence ID" value="GEO41044.1"/>
    <property type="molecule type" value="Genomic_DNA"/>
</dbReference>
<dbReference type="SUPFAM" id="SSF69765">
    <property type="entry name" value="IpsF-like"/>
    <property type="match status" value="1"/>
</dbReference>
<reference evidence="14 15" key="1">
    <citation type="submission" date="2019-07" db="EMBL/GenBank/DDBJ databases">
        <title>Whole genome shotgun sequence of Skermanella aerolata NBRC 106429.</title>
        <authorList>
            <person name="Hosoyama A."/>
            <person name="Uohara A."/>
            <person name="Ohji S."/>
            <person name="Ichikawa N."/>
        </authorList>
    </citation>
    <scope>NUCLEOTIDE SEQUENCE [LARGE SCALE GENOMIC DNA]</scope>
    <source>
        <strain evidence="14 15">NBRC 106429</strain>
    </source>
</reference>
<evidence type="ECO:0000256" key="8">
    <source>
        <dbReference type="ARBA" id="ARBA00023229"/>
    </source>
</evidence>
<dbReference type="Pfam" id="PF02542">
    <property type="entry name" value="YgbB"/>
    <property type="match status" value="1"/>
</dbReference>
<dbReference type="CDD" id="cd02516">
    <property type="entry name" value="CDP-ME_synthetase"/>
    <property type="match status" value="1"/>
</dbReference>
<dbReference type="InterPro" id="IPR036571">
    <property type="entry name" value="MECDP_synthase_sf"/>
</dbReference>
<keyword evidence="9 11" id="KW-0456">Lyase</keyword>
<evidence type="ECO:0000256" key="9">
    <source>
        <dbReference type="ARBA" id="ARBA00023239"/>
    </source>
</evidence>
<comment type="pathway">
    <text evidence="11">Isoprenoid biosynthesis; isopentenyl diphosphate biosynthesis via DXP pathway; isopentenyl diphosphate from 1-deoxy-D-xylulose 5-phosphate: step 2/6.</text>
</comment>
<dbReference type="Gene3D" id="3.90.550.10">
    <property type="entry name" value="Spore Coat Polysaccharide Biosynthesis Protein SpsA, Chain A"/>
    <property type="match status" value="1"/>
</dbReference>